<dbReference type="EMBL" id="CM023471">
    <property type="protein sequence ID" value="KAH7965229.1"/>
    <property type="molecule type" value="Genomic_DNA"/>
</dbReference>
<sequence length="528" mass="58888">MTTQTPRSVMSSFRDAFWGPTGFEELRRLLKQGADFSKEVVSILQERSELEAVHAKSLTKLSQRLARAARDAIGTSAAAWQEVATQLEREAQLHRGLSRGLSEGVCGPLRASCEAQAGRRKALEAAVERRARAVRERRALQDRTKRHAHHCARVNEQAQGRVLEPRSHRGMRLLTDRDLHKLESKRRKAESALTKAEGEYYGACMSAEQARQEWETLLFQTAGWLQALEQERLEALHTALSRYAQHLLHKAPQVLQCAECVQAQTAHVDAKQDIEEAVRLRGTAPNVPEQLLPDFYAEDLSSPMQPQRRKEALERLLQLLQKDLDTERRGKQGVESLAQAFRESPRFGDEEAQLRVQEKLQQLRQSLAFLEASAPQGAVLSGRLGGSTKATTSTGSTFRAAQGPTENSVNVAVQGLAQTVLKIPPWLQRRSSSAEEWDRGAADGGVEVPVSLETEQEEEEQPYANVLPSQCRALYDYKATMDDELSLCSGDLVTVHSRAEDGWWHGEKDGHWGVFPASYVQELGPEPG</sequence>
<comment type="caution">
    <text evidence="1">The sequence shown here is derived from an EMBL/GenBank/DDBJ whole genome shotgun (WGS) entry which is preliminary data.</text>
</comment>
<evidence type="ECO:0000313" key="1">
    <source>
        <dbReference type="EMBL" id="KAH7965229.1"/>
    </source>
</evidence>
<accession>A0ACB8DAX9</accession>
<reference evidence="1" key="1">
    <citation type="submission" date="2020-05" db="EMBL/GenBank/DDBJ databases">
        <title>Large-scale comparative analyses of tick genomes elucidate their genetic diversity and vector capacities.</title>
        <authorList>
            <person name="Jia N."/>
            <person name="Wang J."/>
            <person name="Shi W."/>
            <person name="Du L."/>
            <person name="Sun Y."/>
            <person name="Zhan W."/>
            <person name="Jiang J."/>
            <person name="Wang Q."/>
            <person name="Zhang B."/>
            <person name="Ji P."/>
            <person name="Sakyi L.B."/>
            <person name="Cui X."/>
            <person name="Yuan T."/>
            <person name="Jiang B."/>
            <person name="Yang W."/>
            <person name="Lam T.T.-Y."/>
            <person name="Chang Q."/>
            <person name="Ding S."/>
            <person name="Wang X."/>
            <person name="Zhu J."/>
            <person name="Ruan X."/>
            <person name="Zhao L."/>
            <person name="Wei J."/>
            <person name="Que T."/>
            <person name="Du C."/>
            <person name="Cheng J."/>
            <person name="Dai P."/>
            <person name="Han X."/>
            <person name="Huang E."/>
            <person name="Gao Y."/>
            <person name="Liu J."/>
            <person name="Shao H."/>
            <person name="Ye R."/>
            <person name="Li L."/>
            <person name="Wei W."/>
            <person name="Wang X."/>
            <person name="Wang C."/>
            <person name="Yang T."/>
            <person name="Huo Q."/>
            <person name="Li W."/>
            <person name="Guo W."/>
            <person name="Chen H."/>
            <person name="Zhou L."/>
            <person name="Ni X."/>
            <person name="Tian J."/>
            <person name="Zhou Y."/>
            <person name="Sheng Y."/>
            <person name="Liu T."/>
            <person name="Pan Y."/>
            <person name="Xia L."/>
            <person name="Li J."/>
            <person name="Zhao F."/>
            <person name="Cao W."/>
        </authorList>
    </citation>
    <scope>NUCLEOTIDE SEQUENCE</scope>
    <source>
        <strain evidence="1">Dsil-2018</strain>
    </source>
</reference>
<protein>
    <submittedName>
        <fullName evidence="1">Uncharacterized protein</fullName>
    </submittedName>
</protein>
<dbReference type="Proteomes" id="UP000821865">
    <property type="component" value="Chromosome 2"/>
</dbReference>
<organism evidence="1 2">
    <name type="scientific">Dermacentor silvarum</name>
    <name type="common">Tick</name>
    <dbReference type="NCBI Taxonomy" id="543639"/>
    <lineage>
        <taxon>Eukaryota</taxon>
        <taxon>Metazoa</taxon>
        <taxon>Ecdysozoa</taxon>
        <taxon>Arthropoda</taxon>
        <taxon>Chelicerata</taxon>
        <taxon>Arachnida</taxon>
        <taxon>Acari</taxon>
        <taxon>Parasitiformes</taxon>
        <taxon>Ixodida</taxon>
        <taxon>Ixodoidea</taxon>
        <taxon>Ixodidae</taxon>
        <taxon>Rhipicephalinae</taxon>
        <taxon>Dermacentor</taxon>
    </lineage>
</organism>
<evidence type="ECO:0000313" key="2">
    <source>
        <dbReference type="Proteomes" id="UP000821865"/>
    </source>
</evidence>
<proteinExistence type="predicted"/>
<name>A0ACB8DAX9_DERSI</name>
<gene>
    <name evidence="1" type="ORF">HPB49_004774</name>
</gene>
<keyword evidence="2" id="KW-1185">Reference proteome</keyword>